<dbReference type="EMBL" id="JAAQRI010000172">
    <property type="protein sequence ID" value="KAF5630625.1"/>
    <property type="molecule type" value="Genomic_DNA"/>
</dbReference>
<proteinExistence type="inferred from homology"/>
<comment type="subcellular location">
    <subcellularLocation>
        <location evidence="1">Membrane</location>
        <topology evidence="1">Multi-pass membrane protein</topology>
    </subcellularLocation>
</comment>
<keyword evidence="9" id="KW-1185">Reference proteome</keyword>
<reference evidence="8 9" key="1">
    <citation type="submission" date="2020-05" db="EMBL/GenBank/DDBJ databases">
        <title>Identification and distribution of gene clusters putatively required for synthesis of sphingolipid metabolism inhibitors in phylogenetically diverse species of the filamentous fungus Fusarium.</title>
        <authorList>
            <person name="Kim H.-S."/>
            <person name="Busman M."/>
            <person name="Brown D.W."/>
            <person name="Divon H."/>
            <person name="Uhlig S."/>
            <person name="Proctor R.H."/>
        </authorList>
    </citation>
    <scope>NUCLEOTIDE SEQUENCE [LARGE SCALE GENOMIC DNA]</scope>
    <source>
        <strain evidence="8 9">NRRL 66243</strain>
    </source>
</reference>
<dbReference type="RefSeq" id="XP_037204759.1">
    <property type="nucleotide sequence ID" value="XM_037354960.1"/>
</dbReference>
<feature type="transmembrane region" description="Helical" evidence="6">
    <location>
        <begin position="171"/>
        <end position="192"/>
    </location>
</feature>
<feature type="transmembrane region" description="Helical" evidence="6">
    <location>
        <begin position="238"/>
        <end position="261"/>
    </location>
</feature>
<evidence type="ECO:0000256" key="5">
    <source>
        <dbReference type="ARBA" id="ARBA00038359"/>
    </source>
</evidence>
<dbReference type="InterPro" id="IPR049326">
    <property type="entry name" value="Rhodopsin_dom_fungi"/>
</dbReference>
<dbReference type="GeneID" id="59307230"/>
<keyword evidence="4 6" id="KW-0472">Membrane</keyword>
<evidence type="ECO:0000256" key="1">
    <source>
        <dbReference type="ARBA" id="ARBA00004141"/>
    </source>
</evidence>
<sequence length="440" mass="49495">MSCSFARISDIINRKLGRSRPSEYNDDDDNEKTRAISITTTITITTTATDSIGHGNGQSVFDLNVALMVITNILMILRLYARGIVAKNLGWDDGLAVVAWGLVMSFSCIEIVLLTKGVGYHVRDVPRETLLQLLSLFPVDKLVFILAGGFVRLSILAYLPRINRERSFMTCVYGVFVATMITAVTSFLFVLLSCSPVSYVDSFLTLVKHSETEFNRDVFDAAKPDRQCVSKYSLSRMIWAHSIMSTILNVVILGLCIWFSASTNKTRTQVIKMMLMLLLGLFAVVSTITRLIILLTTNMNVDITYNSLRVAPFFPLEINSGLWCSCLPAFQPLFEWTNNQCYNHYNMRKLSRSSAQEPLNDSWHRDYMTANPHISIYGQPRDSRGKRKVSNAESATGFAMLENERGIKLTTEFSVHVEDRVYTGEGSEDIVSRTPAWNAF</sequence>
<gene>
    <name evidence="8" type="ORF">FTJAE_8171</name>
</gene>
<comment type="similarity">
    <text evidence="5">Belongs to the SAT4 family.</text>
</comment>
<evidence type="ECO:0000256" key="4">
    <source>
        <dbReference type="ARBA" id="ARBA00023136"/>
    </source>
</evidence>
<dbReference type="AlphaFoldDB" id="A0A8H5R7L6"/>
<dbReference type="Pfam" id="PF20684">
    <property type="entry name" value="Fung_rhodopsin"/>
    <property type="match status" value="1"/>
</dbReference>
<evidence type="ECO:0000313" key="8">
    <source>
        <dbReference type="EMBL" id="KAF5630625.1"/>
    </source>
</evidence>
<feature type="transmembrane region" description="Helical" evidence="6">
    <location>
        <begin position="273"/>
        <end position="295"/>
    </location>
</feature>
<name>A0A8H5R7L6_9HYPO</name>
<accession>A0A8H5R7L6</accession>
<dbReference type="PANTHER" id="PTHR33048">
    <property type="entry name" value="PTH11-LIKE INTEGRAL MEMBRANE PROTEIN (AFU_ORTHOLOGUE AFUA_5G11245)"/>
    <property type="match status" value="1"/>
</dbReference>
<dbReference type="GO" id="GO:0016020">
    <property type="term" value="C:membrane"/>
    <property type="evidence" value="ECO:0007669"/>
    <property type="project" value="UniProtKB-SubCell"/>
</dbReference>
<dbReference type="PANTHER" id="PTHR33048:SF108">
    <property type="entry name" value="INTEGRAL MEMBRANE PROTEIN"/>
    <property type="match status" value="1"/>
</dbReference>
<feature type="domain" description="Rhodopsin" evidence="7">
    <location>
        <begin position="77"/>
        <end position="335"/>
    </location>
</feature>
<feature type="transmembrane region" description="Helical" evidence="6">
    <location>
        <begin position="93"/>
        <end position="122"/>
    </location>
</feature>
<dbReference type="Proteomes" id="UP000530670">
    <property type="component" value="Unassembled WGS sequence"/>
</dbReference>
<keyword evidence="3 6" id="KW-1133">Transmembrane helix</keyword>
<keyword evidence="2 6" id="KW-0812">Transmembrane</keyword>
<evidence type="ECO:0000256" key="6">
    <source>
        <dbReference type="SAM" id="Phobius"/>
    </source>
</evidence>
<evidence type="ECO:0000256" key="2">
    <source>
        <dbReference type="ARBA" id="ARBA00022692"/>
    </source>
</evidence>
<evidence type="ECO:0000256" key="3">
    <source>
        <dbReference type="ARBA" id="ARBA00022989"/>
    </source>
</evidence>
<evidence type="ECO:0000259" key="7">
    <source>
        <dbReference type="Pfam" id="PF20684"/>
    </source>
</evidence>
<feature type="transmembrane region" description="Helical" evidence="6">
    <location>
        <begin position="63"/>
        <end position="81"/>
    </location>
</feature>
<dbReference type="InterPro" id="IPR052337">
    <property type="entry name" value="SAT4-like"/>
</dbReference>
<evidence type="ECO:0000313" key="9">
    <source>
        <dbReference type="Proteomes" id="UP000530670"/>
    </source>
</evidence>
<protein>
    <recommendedName>
        <fullName evidence="7">Rhodopsin domain-containing protein</fullName>
    </recommendedName>
</protein>
<organism evidence="8 9">
    <name type="scientific">Fusarium tjaetaba</name>
    <dbReference type="NCBI Taxonomy" id="1567544"/>
    <lineage>
        <taxon>Eukaryota</taxon>
        <taxon>Fungi</taxon>
        <taxon>Dikarya</taxon>
        <taxon>Ascomycota</taxon>
        <taxon>Pezizomycotina</taxon>
        <taxon>Sordariomycetes</taxon>
        <taxon>Hypocreomycetidae</taxon>
        <taxon>Hypocreales</taxon>
        <taxon>Nectriaceae</taxon>
        <taxon>Fusarium</taxon>
        <taxon>Fusarium fujikuroi species complex</taxon>
    </lineage>
</organism>
<dbReference type="OrthoDB" id="5413793at2759"/>
<comment type="caution">
    <text evidence="8">The sequence shown here is derived from an EMBL/GenBank/DDBJ whole genome shotgun (WGS) entry which is preliminary data.</text>
</comment>